<evidence type="ECO:0000256" key="2">
    <source>
        <dbReference type="ARBA" id="ARBA00013081"/>
    </source>
</evidence>
<organism evidence="10 11">
    <name type="scientific">Heterorhabditis bacteriophora</name>
    <name type="common">Entomopathogenic nematode worm</name>
    <dbReference type="NCBI Taxonomy" id="37862"/>
    <lineage>
        <taxon>Eukaryota</taxon>
        <taxon>Metazoa</taxon>
        <taxon>Ecdysozoa</taxon>
        <taxon>Nematoda</taxon>
        <taxon>Chromadorea</taxon>
        <taxon>Rhabditida</taxon>
        <taxon>Rhabditina</taxon>
        <taxon>Rhabditomorpha</taxon>
        <taxon>Strongyloidea</taxon>
        <taxon>Heterorhabditidae</taxon>
        <taxon>Heterorhabditis</taxon>
    </lineage>
</organism>
<dbReference type="PANTHER" id="PTHR11668">
    <property type="entry name" value="SERINE/THREONINE PROTEIN PHOSPHATASE"/>
    <property type="match status" value="1"/>
</dbReference>
<evidence type="ECO:0000313" key="10">
    <source>
        <dbReference type="Proteomes" id="UP000095283"/>
    </source>
</evidence>
<dbReference type="InterPro" id="IPR029052">
    <property type="entry name" value="Metallo-depent_PP-like"/>
</dbReference>
<evidence type="ECO:0000256" key="5">
    <source>
        <dbReference type="ARBA" id="ARBA00022912"/>
    </source>
</evidence>
<protein>
    <recommendedName>
        <fullName evidence="2">protein-serine/threonine phosphatase</fullName>
        <ecNumber evidence="2">3.1.3.16</ecNumber>
    </recommendedName>
</protein>
<dbReference type="GO" id="GO:0004722">
    <property type="term" value="F:protein serine/threonine phosphatase activity"/>
    <property type="evidence" value="ECO:0007669"/>
    <property type="project" value="UniProtKB-EC"/>
</dbReference>
<dbReference type="GO" id="GO:0046872">
    <property type="term" value="F:metal ion binding"/>
    <property type="evidence" value="ECO:0007669"/>
    <property type="project" value="UniProtKB-KW"/>
</dbReference>
<name>A0A1I7X7D8_HETBA</name>
<keyword evidence="6" id="KW-0464">Manganese</keyword>
<evidence type="ECO:0000256" key="3">
    <source>
        <dbReference type="ARBA" id="ARBA00022723"/>
    </source>
</evidence>
<evidence type="ECO:0000256" key="1">
    <source>
        <dbReference type="ARBA" id="ARBA00001936"/>
    </source>
</evidence>
<dbReference type="EC" id="3.1.3.16" evidence="2"/>
<evidence type="ECO:0000259" key="9">
    <source>
        <dbReference type="SMART" id="SM00156"/>
    </source>
</evidence>
<evidence type="ECO:0000256" key="8">
    <source>
        <dbReference type="ARBA" id="ARBA00048336"/>
    </source>
</evidence>
<dbReference type="SUPFAM" id="SSF56300">
    <property type="entry name" value="Metallo-dependent phosphatases"/>
    <property type="match status" value="1"/>
</dbReference>
<dbReference type="WBParaSite" id="Hba_13537">
    <property type="protein sequence ID" value="Hba_13537"/>
    <property type="gene ID" value="Hba_13537"/>
</dbReference>
<dbReference type="SMART" id="SM00156">
    <property type="entry name" value="PP2Ac"/>
    <property type="match status" value="1"/>
</dbReference>
<evidence type="ECO:0000256" key="7">
    <source>
        <dbReference type="ARBA" id="ARBA00047761"/>
    </source>
</evidence>
<feature type="domain" description="Serine/threonine specific protein phosphatases" evidence="9">
    <location>
        <begin position="9"/>
        <end position="193"/>
    </location>
</feature>
<keyword evidence="3" id="KW-0479">Metal-binding</keyword>
<dbReference type="InterPro" id="IPR004843">
    <property type="entry name" value="Calcineurin-like_PHP"/>
</dbReference>
<dbReference type="InterPro" id="IPR050341">
    <property type="entry name" value="PP1_catalytic_subunit"/>
</dbReference>
<dbReference type="PANTHER" id="PTHR11668:SF300">
    <property type="entry name" value="SERINE_THREONINE-PROTEIN PHOSPHATASE"/>
    <property type="match status" value="1"/>
</dbReference>
<keyword evidence="10" id="KW-1185">Reference proteome</keyword>
<keyword evidence="4" id="KW-0378">Hydrolase</keyword>
<evidence type="ECO:0000313" key="11">
    <source>
        <dbReference type="WBParaSite" id="Hba_13537"/>
    </source>
</evidence>
<dbReference type="PRINTS" id="PR00114">
    <property type="entry name" value="STPHPHTASE"/>
</dbReference>
<accession>A0A1I7X7D8</accession>
<comment type="catalytic activity">
    <reaction evidence="8">
        <text>O-phospho-L-threonyl-[protein] + H2O = L-threonyl-[protein] + phosphate</text>
        <dbReference type="Rhea" id="RHEA:47004"/>
        <dbReference type="Rhea" id="RHEA-COMP:11060"/>
        <dbReference type="Rhea" id="RHEA-COMP:11605"/>
        <dbReference type="ChEBI" id="CHEBI:15377"/>
        <dbReference type="ChEBI" id="CHEBI:30013"/>
        <dbReference type="ChEBI" id="CHEBI:43474"/>
        <dbReference type="ChEBI" id="CHEBI:61977"/>
        <dbReference type="EC" id="3.1.3.16"/>
    </reaction>
</comment>
<proteinExistence type="predicted"/>
<dbReference type="Gene3D" id="3.60.21.10">
    <property type="match status" value="1"/>
</dbReference>
<dbReference type="Proteomes" id="UP000095283">
    <property type="component" value="Unplaced"/>
</dbReference>
<evidence type="ECO:0000256" key="6">
    <source>
        <dbReference type="ARBA" id="ARBA00023211"/>
    </source>
</evidence>
<sequence length="206" mass="24361">MISTMNDIYFLYSVFKMYSTVKKCLQSRRLNFLYFYHLAELLKYKINNLTRVPHKHFQHNLEHMVFMRNYDFDMKKTIIGRKFCGEEEPTGLLEDLLWSDPSNNCNGFMKNQDRGCSFVFGSEVVEKLCTQLNIVMIIRGHQVVEQGYEFSSNRKVLTLFSAPGYQDYYMNKGAVMKISANRTITFKQFSWPKMMSRSLDLVHQTD</sequence>
<comment type="cofactor">
    <cofactor evidence="1">
        <name>Mn(2+)</name>
        <dbReference type="ChEBI" id="CHEBI:29035"/>
    </cofactor>
</comment>
<dbReference type="AlphaFoldDB" id="A0A1I7X7D8"/>
<dbReference type="GO" id="GO:0005737">
    <property type="term" value="C:cytoplasm"/>
    <property type="evidence" value="ECO:0007669"/>
    <property type="project" value="TreeGrafter"/>
</dbReference>
<evidence type="ECO:0000256" key="4">
    <source>
        <dbReference type="ARBA" id="ARBA00022801"/>
    </source>
</evidence>
<reference evidence="11" key="1">
    <citation type="submission" date="2016-11" db="UniProtKB">
        <authorList>
            <consortium name="WormBaseParasite"/>
        </authorList>
    </citation>
    <scope>IDENTIFICATION</scope>
</reference>
<keyword evidence="5" id="KW-0904">Protein phosphatase</keyword>
<dbReference type="InterPro" id="IPR006186">
    <property type="entry name" value="Ser/Thr-sp_prot-phosphatase"/>
</dbReference>
<dbReference type="GO" id="GO:0005634">
    <property type="term" value="C:nucleus"/>
    <property type="evidence" value="ECO:0007669"/>
    <property type="project" value="TreeGrafter"/>
</dbReference>
<dbReference type="Pfam" id="PF00149">
    <property type="entry name" value="Metallophos"/>
    <property type="match status" value="1"/>
</dbReference>
<comment type="catalytic activity">
    <reaction evidence="7">
        <text>O-phospho-L-seryl-[protein] + H2O = L-seryl-[protein] + phosphate</text>
        <dbReference type="Rhea" id="RHEA:20629"/>
        <dbReference type="Rhea" id="RHEA-COMP:9863"/>
        <dbReference type="Rhea" id="RHEA-COMP:11604"/>
        <dbReference type="ChEBI" id="CHEBI:15377"/>
        <dbReference type="ChEBI" id="CHEBI:29999"/>
        <dbReference type="ChEBI" id="CHEBI:43474"/>
        <dbReference type="ChEBI" id="CHEBI:83421"/>
        <dbReference type="EC" id="3.1.3.16"/>
    </reaction>
</comment>